<keyword evidence="1" id="KW-0067">ATP-binding</keyword>
<sequence length="257" mass="28683">MAISLSSISKTTGLKAPRVLLYGVPGIGKTTFAAGAPSPIFLFTEDGAGLLELDSFPVLKTYEDTISALNALLCEEHEFKTVALDSLDHLEPLVWDIVAKKAGTNSIEEIGFGKGYIEALAYWRVILDLLDRLRVEKKMAVILISHSNIKRFDSPETEPYDRYQLKLHDKASALMQEWSDCVLFCNYQTTIQRDKLSNGKDKARGVGTGQRNIYTVEKPAYKAKNRFNLPEKMPLSWEAFMTALQTNSQRGTTINNG</sequence>
<dbReference type="Pfam" id="PF13479">
    <property type="entry name" value="AAA_24"/>
    <property type="match status" value="1"/>
</dbReference>
<accession>A0A4P9VGC5</accession>
<evidence type="ECO:0000313" key="1">
    <source>
        <dbReference type="EMBL" id="RDH41466.1"/>
    </source>
</evidence>
<dbReference type="GO" id="GO:0005524">
    <property type="term" value="F:ATP binding"/>
    <property type="evidence" value="ECO:0007669"/>
    <property type="project" value="UniProtKB-KW"/>
</dbReference>
<dbReference type="AlphaFoldDB" id="A0A4P9VGC5"/>
<evidence type="ECO:0000313" key="2">
    <source>
        <dbReference type="Proteomes" id="UP000257039"/>
    </source>
</evidence>
<dbReference type="InterPro" id="IPR027417">
    <property type="entry name" value="P-loop_NTPase"/>
</dbReference>
<dbReference type="EMBL" id="NDXW01000008">
    <property type="protein sequence ID" value="RDH41466.1"/>
    <property type="molecule type" value="Genomic_DNA"/>
</dbReference>
<proteinExistence type="predicted"/>
<dbReference type="SUPFAM" id="SSF52540">
    <property type="entry name" value="P-loop containing nucleoside triphosphate hydrolases"/>
    <property type="match status" value="1"/>
</dbReference>
<organism evidence="1 2">
    <name type="scientific">Zooshikella ganghwensis</name>
    <dbReference type="NCBI Taxonomy" id="202772"/>
    <lineage>
        <taxon>Bacteria</taxon>
        <taxon>Pseudomonadati</taxon>
        <taxon>Pseudomonadota</taxon>
        <taxon>Gammaproteobacteria</taxon>
        <taxon>Oceanospirillales</taxon>
        <taxon>Zooshikellaceae</taxon>
        <taxon>Zooshikella</taxon>
    </lineage>
</organism>
<keyword evidence="2" id="KW-1185">Reference proteome</keyword>
<name>A0A4P9VGC5_9GAMM</name>
<reference evidence="1 2" key="1">
    <citation type="submission" date="2017-04" db="EMBL/GenBank/DDBJ databases">
        <title>Draft genome sequence of Zooshikella ganghwensis VG4 isolated from Red Sea sediments.</title>
        <authorList>
            <person name="Rehman Z."/>
            <person name="Alam I."/>
            <person name="Kamau A."/>
            <person name="Bajic V."/>
            <person name="Leiknes T."/>
        </authorList>
    </citation>
    <scope>NUCLEOTIDE SEQUENCE [LARGE SCALE GENOMIC DNA]</scope>
    <source>
        <strain evidence="1 2">VG4</strain>
    </source>
</reference>
<keyword evidence="1" id="KW-0547">Nucleotide-binding</keyword>
<protein>
    <submittedName>
        <fullName evidence="1">ATP-binding protein</fullName>
    </submittedName>
</protein>
<gene>
    <name evidence="1" type="ORF">B9G39_28025</name>
</gene>
<comment type="caution">
    <text evidence="1">The sequence shown here is derived from an EMBL/GenBank/DDBJ whole genome shotgun (WGS) entry which is preliminary data.</text>
</comment>
<dbReference type="Proteomes" id="UP000257039">
    <property type="component" value="Unassembled WGS sequence"/>
</dbReference>